<feature type="domain" description="Methyltransferase type 11" evidence="1">
    <location>
        <begin position="40"/>
        <end position="137"/>
    </location>
</feature>
<evidence type="ECO:0000313" key="2">
    <source>
        <dbReference type="EMBL" id="QBM28174.1"/>
    </source>
</evidence>
<proteinExistence type="predicted"/>
<dbReference type="InterPro" id="IPR029063">
    <property type="entry name" value="SAM-dependent_MTases_sf"/>
</dbReference>
<dbReference type="GO" id="GO:0008757">
    <property type="term" value="F:S-adenosylmethionine-dependent methyltransferase activity"/>
    <property type="evidence" value="ECO:0007669"/>
    <property type="project" value="InterPro"/>
</dbReference>
<dbReference type="AlphaFoldDB" id="A0A4P6X3B0"/>
<gene>
    <name evidence="2" type="ORF">HPF_10790</name>
</gene>
<dbReference type="Proteomes" id="UP000293912">
    <property type="component" value="Chromosome"/>
</dbReference>
<accession>A0A4P6X3B0</accession>
<dbReference type="Pfam" id="PF08241">
    <property type="entry name" value="Methyltransf_11"/>
    <property type="match status" value="1"/>
</dbReference>
<reference evidence="2 3" key="1">
    <citation type="submission" date="2019-03" db="EMBL/GenBank/DDBJ databases">
        <authorList>
            <person name="Sebastian G."/>
            <person name="Baumann P."/>
            <person name="Ruckert C."/>
            <person name="Kalinowski J."/>
            <person name="Nebel B."/>
            <person name="Takors R."/>
            <person name="Blombach B."/>
        </authorList>
    </citation>
    <scope>NUCLEOTIDE SEQUENCE [LARGE SCALE GENOMIC DNA]</scope>
    <source>
        <strain evidence="2 3">DSM 1084</strain>
    </source>
</reference>
<dbReference type="KEGG" id="hpse:HPF_10790"/>
<protein>
    <recommendedName>
        <fullName evidence="1">Methyltransferase type 11 domain-containing protein</fullName>
    </recommendedName>
</protein>
<organism evidence="2 3">
    <name type="scientific">Hydrogenophaga pseudoflava</name>
    <name type="common">Pseudomonas carboxydoflava</name>
    <dbReference type="NCBI Taxonomy" id="47421"/>
    <lineage>
        <taxon>Bacteria</taxon>
        <taxon>Pseudomonadati</taxon>
        <taxon>Pseudomonadota</taxon>
        <taxon>Betaproteobacteria</taxon>
        <taxon>Burkholderiales</taxon>
        <taxon>Comamonadaceae</taxon>
        <taxon>Hydrogenophaga</taxon>
    </lineage>
</organism>
<dbReference type="EMBL" id="CP037867">
    <property type="protein sequence ID" value="QBM28174.1"/>
    <property type="molecule type" value="Genomic_DNA"/>
</dbReference>
<keyword evidence="3" id="KW-1185">Reference proteome</keyword>
<sequence length="241" mass="27235">MTESTTFIYSGTELDLFATAKCWKSYWTQVIDPYLGQHVLELGAGIGANAQALQHRRYARWLSVEPDAAMVQRMKQGMAQGLLPPCHEAVCGTSLNLPRNERFDTVLYLDVLEHIEDDRAELQRVTGLLQPGGHIVVLAPAHNFLYTPFDKKIGHFRRYDKAMLRAIVPQELRIRRMQYLDSVGMLASLANKLLLRSDSPSPAQVRVWDSVMVRMSRLTDPLTGFRLGKSIVCVLQKPLTV</sequence>
<evidence type="ECO:0000313" key="3">
    <source>
        <dbReference type="Proteomes" id="UP000293912"/>
    </source>
</evidence>
<evidence type="ECO:0000259" key="1">
    <source>
        <dbReference type="Pfam" id="PF08241"/>
    </source>
</evidence>
<dbReference type="CDD" id="cd02440">
    <property type="entry name" value="AdoMet_MTases"/>
    <property type="match status" value="1"/>
</dbReference>
<dbReference type="InterPro" id="IPR013216">
    <property type="entry name" value="Methyltransf_11"/>
</dbReference>
<dbReference type="Gene3D" id="3.40.50.150">
    <property type="entry name" value="Vaccinia Virus protein VP39"/>
    <property type="match status" value="1"/>
</dbReference>
<dbReference type="SUPFAM" id="SSF53335">
    <property type="entry name" value="S-adenosyl-L-methionine-dependent methyltransferases"/>
    <property type="match status" value="1"/>
</dbReference>
<name>A0A4P6X3B0_HYDPS</name>
<dbReference type="RefSeq" id="WP_207959360.1">
    <property type="nucleotide sequence ID" value="NZ_CP037867.1"/>
</dbReference>